<sequence length="274" mass="32210">MSDPRLPGELERIIFIDAFLLREENPISLLLVATRVRDWLIPFIYRVVTASRLPGVRRSDPWRYPKKFTRLAAFEHYGSHIRYLWLGKLWTNTPSECLSYCPHVTDLVLPWLTPPHVPFELLENLQKLTKLSINARYLVNELSMRTRRIPAFPNITHLVTFAIPPFDNIEDVFVLLARHFPSLTHLAVSDSMEFPELVFRQWENLKALVFWRSGSLLRLYEGWVPPTNYDRVVMIRTTPSRDWERSAMGMGFGMWELADEVVKKRVQDKTQQDC</sequence>
<dbReference type="EMBL" id="ML208427">
    <property type="protein sequence ID" value="TFK65740.1"/>
    <property type="molecule type" value="Genomic_DNA"/>
</dbReference>
<keyword evidence="2" id="KW-1185">Reference proteome</keyword>
<protein>
    <submittedName>
        <fullName evidence="1">Uncharacterized protein</fullName>
    </submittedName>
</protein>
<reference evidence="1 2" key="1">
    <citation type="journal article" date="2019" name="Nat. Ecol. Evol.">
        <title>Megaphylogeny resolves global patterns of mushroom evolution.</title>
        <authorList>
            <person name="Varga T."/>
            <person name="Krizsan K."/>
            <person name="Foldi C."/>
            <person name="Dima B."/>
            <person name="Sanchez-Garcia M."/>
            <person name="Sanchez-Ramirez S."/>
            <person name="Szollosi G.J."/>
            <person name="Szarkandi J.G."/>
            <person name="Papp V."/>
            <person name="Albert L."/>
            <person name="Andreopoulos W."/>
            <person name="Angelini C."/>
            <person name="Antonin V."/>
            <person name="Barry K.W."/>
            <person name="Bougher N.L."/>
            <person name="Buchanan P."/>
            <person name="Buyck B."/>
            <person name="Bense V."/>
            <person name="Catcheside P."/>
            <person name="Chovatia M."/>
            <person name="Cooper J."/>
            <person name="Damon W."/>
            <person name="Desjardin D."/>
            <person name="Finy P."/>
            <person name="Geml J."/>
            <person name="Haridas S."/>
            <person name="Hughes K."/>
            <person name="Justo A."/>
            <person name="Karasinski D."/>
            <person name="Kautmanova I."/>
            <person name="Kiss B."/>
            <person name="Kocsube S."/>
            <person name="Kotiranta H."/>
            <person name="LaButti K.M."/>
            <person name="Lechner B.E."/>
            <person name="Liimatainen K."/>
            <person name="Lipzen A."/>
            <person name="Lukacs Z."/>
            <person name="Mihaltcheva S."/>
            <person name="Morgado L.N."/>
            <person name="Niskanen T."/>
            <person name="Noordeloos M.E."/>
            <person name="Ohm R.A."/>
            <person name="Ortiz-Santana B."/>
            <person name="Ovrebo C."/>
            <person name="Racz N."/>
            <person name="Riley R."/>
            <person name="Savchenko A."/>
            <person name="Shiryaev A."/>
            <person name="Soop K."/>
            <person name="Spirin V."/>
            <person name="Szebenyi C."/>
            <person name="Tomsovsky M."/>
            <person name="Tulloss R.E."/>
            <person name="Uehling J."/>
            <person name="Grigoriev I.V."/>
            <person name="Vagvolgyi C."/>
            <person name="Papp T."/>
            <person name="Martin F.M."/>
            <person name="Miettinen O."/>
            <person name="Hibbett D.S."/>
            <person name="Nagy L.G."/>
        </authorList>
    </citation>
    <scope>NUCLEOTIDE SEQUENCE [LARGE SCALE GENOMIC DNA]</scope>
    <source>
        <strain evidence="1 2">NL-1719</strain>
    </source>
</reference>
<accession>A0ACD3AJ08</accession>
<name>A0ACD3AJ08_9AGAR</name>
<evidence type="ECO:0000313" key="1">
    <source>
        <dbReference type="EMBL" id="TFK65740.1"/>
    </source>
</evidence>
<evidence type="ECO:0000313" key="2">
    <source>
        <dbReference type="Proteomes" id="UP000308600"/>
    </source>
</evidence>
<gene>
    <name evidence="1" type="ORF">BDN72DRAFT_845196</name>
</gene>
<organism evidence="1 2">
    <name type="scientific">Pluteus cervinus</name>
    <dbReference type="NCBI Taxonomy" id="181527"/>
    <lineage>
        <taxon>Eukaryota</taxon>
        <taxon>Fungi</taxon>
        <taxon>Dikarya</taxon>
        <taxon>Basidiomycota</taxon>
        <taxon>Agaricomycotina</taxon>
        <taxon>Agaricomycetes</taxon>
        <taxon>Agaricomycetidae</taxon>
        <taxon>Agaricales</taxon>
        <taxon>Pluteineae</taxon>
        <taxon>Pluteaceae</taxon>
        <taxon>Pluteus</taxon>
    </lineage>
</organism>
<proteinExistence type="predicted"/>
<dbReference type="Proteomes" id="UP000308600">
    <property type="component" value="Unassembled WGS sequence"/>
</dbReference>